<dbReference type="Proteomes" id="UP000503820">
    <property type="component" value="Unassembled WGS sequence"/>
</dbReference>
<dbReference type="RefSeq" id="WP_174409424.1">
    <property type="nucleotide sequence ID" value="NZ_BLVP01000007.1"/>
</dbReference>
<name>A0A7J0BST0_9BACT</name>
<dbReference type="InterPro" id="IPR039424">
    <property type="entry name" value="SBP_5"/>
</dbReference>
<dbReference type="GO" id="GO:0030288">
    <property type="term" value="C:outer membrane-bounded periplasmic space"/>
    <property type="evidence" value="ECO:0007669"/>
    <property type="project" value="TreeGrafter"/>
</dbReference>
<dbReference type="NCBIfam" id="TIGR02294">
    <property type="entry name" value="nickel_nikA"/>
    <property type="match status" value="1"/>
</dbReference>
<keyword evidence="4" id="KW-1185">Reference proteome</keyword>
<feature type="domain" description="Solute-binding protein family 5" evidence="2">
    <location>
        <begin position="74"/>
        <end position="446"/>
    </location>
</feature>
<keyword evidence="1" id="KW-0732">Signal</keyword>
<dbReference type="SUPFAM" id="SSF53850">
    <property type="entry name" value="Periplasmic binding protein-like II"/>
    <property type="match status" value="1"/>
</dbReference>
<comment type="caution">
    <text evidence="3">The sequence shown here is derived from an EMBL/GenBank/DDBJ whole genome shotgun (WGS) entry which is preliminary data.</text>
</comment>
<dbReference type="CDD" id="cd08489">
    <property type="entry name" value="PBP2_NikA"/>
    <property type="match status" value="1"/>
</dbReference>
<dbReference type="GO" id="GO:0016151">
    <property type="term" value="F:nickel cation binding"/>
    <property type="evidence" value="ECO:0007669"/>
    <property type="project" value="InterPro"/>
</dbReference>
<sequence length="534" mass="59460">MRTLFRLAFATLLACAMLLPVLSVQSAHAADKDTLTYSWASNVGPLNPHLYSPSQMFAQALVYEPLVRYGKDGTVQPWLAESWEISPDGKVYTFALRKNVTFSDGTPFDADAVKKNFDAVLRNAESHDWLEFIAQIDKTEVVDAHTFRLTLKNSYYPALQELCLIRPMRFLSPSAFPDDGDTGKSIKAPVGTGPWKLVEIRRGEHDIFEANENYWGEKPKFKRLVVKVIPDSDGRAVAFDTGVIDLIYGAGGHGAGQIGLDTFRRYAEMPGLKTDVSKPLATRNFALNSKRFPTDDLAVRTAILHGVNKAAIVKHIFLGVEPQADTLFSPNMPYCDLGLAPFTHDLEKAKAGLEAAGWKTVAGSEYRMKDGKELALDLCFVGNDSLQKTVAEAVQGDLKRLGMKVRLVGEEADSFYTRQRTGEFGMIFGDTWGAPYDPHSFCSGMRVPSHADYQAQLGLPMKEEIDRAIGEVLVSVDEDKRSELYRYIITTLHEQAVYLPLSYMTNIYVHRPDLTGVDFGPTKYEMPFDSIGRQ</sequence>
<dbReference type="GO" id="GO:0015675">
    <property type="term" value="P:nickel cation transport"/>
    <property type="evidence" value="ECO:0007669"/>
    <property type="project" value="InterPro"/>
</dbReference>
<dbReference type="InterPro" id="IPR030678">
    <property type="entry name" value="Peptide/Ni-bd"/>
</dbReference>
<dbReference type="PIRSF" id="PIRSF002741">
    <property type="entry name" value="MppA"/>
    <property type="match status" value="1"/>
</dbReference>
<dbReference type="Pfam" id="PF00496">
    <property type="entry name" value="SBP_bac_5"/>
    <property type="match status" value="1"/>
</dbReference>
<organism evidence="3 4">
    <name type="scientific">Desulfovibrio psychrotolerans</name>
    <dbReference type="NCBI Taxonomy" id="415242"/>
    <lineage>
        <taxon>Bacteria</taxon>
        <taxon>Pseudomonadati</taxon>
        <taxon>Thermodesulfobacteriota</taxon>
        <taxon>Desulfovibrionia</taxon>
        <taxon>Desulfovibrionales</taxon>
        <taxon>Desulfovibrionaceae</taxon>
        <taxon>Desulfovibrio</taxon>
    </lineage>
</organism>
<dbReference type="GO" id="GO:0043190">
    <property type="term" value="C:ATP-binding cassette (ABC) transporter complex"/>
    <property type="evidence" value="ECO:0007669"/>
    <property type="project" value="InterPro"/>
</dbReference>
<dbReference type="GO" id="GO:0015833">
    <property type="term" value="P:peptide transport"/>
    <property type="evidence" value="ECO:0007669"/>
    <property type="project" value="TreeGrafter"/>
</dbReference>
<feature type="chain" id="PRO_5029519022" evidence="1">
    <location>
        <begin position="30"/>
        <end position="534"/>
    </location>
</feature>
<feature type="signal peptide" evidence="1">
    <location>
        <begin position="1"/>
        <end position="29"/>
    </location>
</feature>
<evidence type="ECO:0000313" key="3">
    <source>
        <dbReference type="EMBL" id="GFM36767.1"/>
    </source>
</evidence>
<dbReference type="AlphaFoldDB" id="A0A7J0BST0"/>
<dbReference type="InterPro" id="IPR000914">
    <property type="entry name" value="SBP_5_dom"/>
</dbReference>
<dbReference type="GO" id="GO:0020037">
    <property type="term" value="F:heme binding"/>
    <property type="evidence" value="ECO:0007669"/>
    <property type="project" value="InterPro"/>
</dbReference>
<accession>A0A7J0BST0</accession>
<dbReference type="EMBL" id="BLVP01000007">
    <property type="protein sequence ID" value="GFM36767.1"/>
    <property type="molecule type" value="Genomic_DNA"/>
</dbReference>
<reference evidence="3 4" key="1">
    <citation type="submission" date="2020-05" db="EMBL/GenBank/DDBJ databases">
        <title>Draft genome sequence of Desulfovibrio psychrotolerans JS1T.</title>
        <authorList>
            <person name="Ueno A."/>
            <person name="Tamazawa S."/>
            <person name="Tamamura S."/>
            <person name="Murakami T."/>
            <person name="Kiyama T."/>
            <person name="Inomata H."/>
            <person name="Amano Y."/>
            <person name="Miyakawa K."/>
            <person name="Tamaki H."/>
            <person name="Naganuma T."/>
            <person name="Kaneko K."/>
        </authorList>
    </citation>
    <scope>NUCLEOTIDE SEQUENCE [LARGE SCALE GENOMIC DNA]</scope>
    <source>
        <strain evidence="3 4">JS1</strain>
    </source>
</reference>
<evidence type="ECO:0000259" key="2">
    <source>
        <dbReference type="Pfam" id="PF00496"/>
    </source>
</evidence>
<gene>
    <name evidence="3" type="ORF">DSM19430T_14510</name>
</gene>
<dbReference type="PANTHER" id="PTHR30290">
    <property type="entry name" value="PERIPLASMIC BINDING COMPONENT OF ABC TRANSPORTER"/>
    <property type="match status" value="1"/>
</dbReference>
<dbReference type="InterPro" id="IPR011980">
    <property type="entry name" value="CntA-like"/>
</dbReference>
<dbReference type="Gene3D" id="3.10.105.10">
    <property type="entry name" value="Dipeptide-binding Protein, Domain 3"/>
    <property type="match status" value="1"/>
</dbReference>
<evidence type="ECO:0000256" key="1">
    <source>
        <dbReference type="SAM" id="SignalP"/>
    </source>
</evidence>
<dbReference type="PANTHER" id="PTHR30290:SF37">
    <property type="entry name" value="NICKEL-BINDING PERIPLASMIC PROTEIN"/>
    <property type="match status" value="1"/>
</dbReference>
<dbReference type="GO" id="GO:1904680">
    <property type="term" value="F:peptide transmembrane transporter activity"/>
    <property type="evidence" value="ECO:0007669"/>
    <property type="project" value="TreeGrafter"/>
</dbReference>
<dbReference type="Gene3D" id="3.40.190.10">
    <property type="entry name" value="Periplasmic binding protein-like II"/>
    <property type="match status" value="1"/>
</dbReference>
<protein>
    <submittedName>
        <fullName evidence="3">Nickel ABC transporter, nickel/metallophore periplasmic binding protein</fullName>
    </submittedName>
</protein>
<proteinExistence type="predicted"/>
<evidence type="ECO:0000313" key="4">
    <source>
        <dbReference type="Proteomes" id="UP000503820"/>
    </source>
</evidence>